<dbReference type="InterPro" id="IPR029058">
    <property type="entry name" value="AB_hydrolase_fold"/>
</dbReference>
<comment type="similarity">
    <text evidence="1">Belongs to the esterase D family.</text>
</comment>
<evidence type="ECO:0000313" key="3">
    <source>
        <dbReference type="EMBL" id="WOK09281.1"/>
    </source>
</evidence>
<dbReference type="SUPFAM" id="SSF53474">
    <property type="entry name" value="alpha/beta-Hydrolases"/>
    <property type="match status" value="1"/>
</dbReference>
<proteinExistence type="inferred from homology"/>
<dbReference type="GO" id="GO:0016787">
    <property type="term" value="F:hydrolase activity"/>
    <property type="evidence" value="ECO:0007669"/>
    <property type="project" value="UniProtKB-KW"/>
</dbReference>
<dbReference type="EMBL" id="CP136051">
    <property type="protein sequence ID" value="WOK09281.1"/>
    <property type="molecule type" value="Genomic_DNA"/>
</dbReference>
<evidence type="ECO:0000313" key="4">
    <source>
        <dbReference type="Proteomes" id="UP001302349"/>
    </source>
</evidence>
<dbReference type="PROSITE" id="PS51257">
    <property type="entry name" value="PROKAR_LIPOPROTEIN"/>
    <property type="match status" value="1"/>
</dbReference>
<sequence length="276" mass="31030">MKRHKASMLYPGVIIGAYLLMTLLGSCQDEDFNPSLTQAFDVQSAANGATYPIRVALPTAYYTSAERYPAIYVLDGEENFGFVANHCREISERLATQNVVVVSIGYGQDRSIDYTPTKTSEMTGGGTQFLDFIETQLIPQMEERFRVDTTRNGRVLLGHSYGGLFGACVLAVNNQLFGNYLLLSPSIWFDNEVSLQLEKAYRAANKDQHHLVFLGIGELENAGRMQAPFEAFYEALRDNYADISLAKNREKHLDHVGSRQPNIVKGLNYYFQNRQL</sequence>
<evidence type="ECO:0000256" key="1">
    <source>
        <dbReference type="ARBA" id="ARBA00005622"/>
    </source>
</evidence>
<dbReference type="Gene3D" id="3.40.50.1820">
    <property type="entry name" value="alpha/beta hydrolase"/>
    <property type="match status" value="1"/>
</dbReference>
<dbReference type="InterPro" id="IPR000801">
    <property type="entry name" value="Esterase-like"/>
</dbReference>
<evidence type="ECO:0000256" key="2">
    <source>
        <dbReference type="ARBA" id="ARBA00022801"/>
    </source>
</evidence>
<dbReference type="PANTHER" id="PTHR40841">
    <property type="entry name" value="SIDEROPHORE TRIACETYLFUSARININE C ESTERASE"/>
    <property type="match status" value="1"/>
</dbReference>
<dbReference type="Pfam" id="PF00756">
    <property type="entry name" value="Esterase"/>
    <property type="match status" value="1"/>
</dbReference>
<gene>
    <name evidence="3" type="ORF">RT717_11590</name>
</gene>
<name>A0ABZ0IXB9_9BACT</name>
<keyword evidence="2 3" id="KW-0378">Hydrolase</keyword>
<organism evidence="3 4">
    <name type="scientific">Imperialibacter roseus</name>
    <dbReference type="NCBI Taxonomy" id="1324217"/>
    <lineage>
        <taxon>Bacteria</taxon>
        <taxon>Pseudomonadati</taxon>
        <taxon>Bacteroidota</taxon>
        <taxon>Cytophagia</taxon>
        <taxon>Cytophagales</taxon>
        <taxon>Flammeovirgaceae</taxon>
        <taxon>Imperialibacter</taxon>
    </lineage>
</organism>
<reference evidence="3 4" key="1">
    <citation type="journal article" date="2023" name="Microbiol. Resour. Announc.">
        <title>Complete Genome Sequence of Imperialibacter roseus strain P4T.</title>
        <authorList>
            <person name="Tizabi D.R."/>
            <person name="Bachvaroff T."/>
            <person name="Hill R.T."/>
        </authorList>
    </citation>
    <scope>NUCLEOTIDE SEQUENCE [LARGE SCALE GENOMIC DNA]</scope>
    <source>
        <strain evidence="3 4">P4T</strain>
    </source>
</reference>
<protein>
    <submittedName>
        <fullName evidence="3">Alpha/beta hydrolase-fold protein</fullName>
    </submittedName>
</protein>
<dbReference type="RefSeq" id="WP_317491901.1">
    <property type="nucleotide sequence ID" value="NZ_CP136051.1"/>
</dbReference>
<dbReference type="Proteomes" id="UP001302349">
    <property type="component" value="Chromosome"/>
</dbReference>
<dbReference type="InterPro" id="IPR052558">
    <property type="entry name" value="Siderophore_Hydrolase_D"/>
</dbReference>
<keyword evidence="4" id="KW-1185">Reference proteome</keyword>
<dbReference type="PANTHER" id="PTHR40841:SF2">
    <property type="entry name" value="SIDEROPHORE-DEGRADING ESTERASE (EUROFUNG)"/>
    <property type="match status" value="1"/>
</dbReference>
<accession>A0ABZ0IXB9</accession>